<evidence type="ECO:0000313" key="2">
    <source>
        <dbReference type="EMBL" id="MEE2003009.1"/>
    </source>
</evidence>
<evidence type="ECO:0000313" key="3">
    <source>
        <dbReference type="Proteomes" id="UP001336314"/>
    </source>
</evidence>
<sequence>MNIISLYDGLCPPAMHKANRYSLSEALSANDVKFTAIAGVHANSLNLWSIAKGHFPSLPCYVLLDDGQWVEWHWHFSLPKDAVKSSTQDADSDNLPPAALAQTAASSKAMASTEASAASKESKESAPSASVAPVPEPAAASAAPVAPASSDTPAKEGEHKVDVQACTPKANDAVSDKVINQRDFEIFKRFSWGEKEWQQAERFFEQQLDWAQQQGIANPALLKRFETARRHGKQAAELIAEMRQRLKSDDEQVVRAWLEKARGHMANRAIKASLLKLDKEVAFIQRKKKQRQALKKQPFVVDLPTIYHGNGVHPHAIRQLQPSASWTMLIDEGGEQFGLDASQLSLSDKSLGRAVALLVPEHATLPPLAMKTHSTDLDAMQVQALVKTILAQPVGVFGAQVNDDLLSGSWLGSIEQLVRWVLLLLPVKGPTKVQVLIEQRGDYSAQQADLRALADVIESQLVALLPDRFGGLRLSFAVVDKQHPHNGYVDAIAHLWSTPTREKKQILAHTGWQHHCLLQNSKMPAIERLYRRVLEGELPEPAAWLDACTSAPEESEASLLHDVLAQTARRAQQQPAVLSAYLAQVQQRIRERTIAPGQLVTALQWLQAQLPKEQWPLSLACVLESSSLVAENHLGLFDADRVAALQHQAEQLAEEDAQLACQLMLRLASSCTNNYQFGQVSQVVSSWLRRPVETVGLLNRGKLLSTEGQLLAFQGQHALALSHFDDAIATFERLSDPVERRRQVQQSWHYRAVTLLAQGEPQAANEVQGLVKLALGDQMPRAMKQLAESGFEHQYLHYLVMRALVQFPVLQDMRQSYLANQDSWDMEPTHPWMLIQAYRGWMLAEAKQTEQATLCFEHAIAACQAHTASPILLWMGHCLAALGQSLGLAISVPSSAQPLPAVFPQVSLPQLARAESNKVRFGVLEQLLPFNFH</sequence>
<feature type="compositionally biased region" description="Low complexity" evidence="1">
    <location>
        <begin position="96"/>
        <end position="152"/>
    </location>
</feature>
<dbReference type="EMBL" id="JAUHLI010000020">
    <property type="protein sequence ID" value="MEE2003009.1"/>
    <property type="molecule type" value="Genomic_DNA"/>
</dbReference>
<evidence type="ECO:0000256" key="1">
    <source>
        <dbReference type="SAM" id="MobiDB-lite"/>
    </source>
</evidence>
<keyword evidence="3" id="KW-1185">Reference proteome</keyword>
<comment type="caution">
    <text evidence="2">The sequence shown here is derived from an EMBL/GenBank/DDBJ whole genome shotgun (WGS) entry which is preliminary data.</text>
</comment>
<protein>
    <submittedName>
        <fullName evidence="2">Uncharacterized protein</fullName>
    </submittedName>
</protein>
<accession>A0ABU7J906</accession>
<dbReference type="SUPFAM" id="SSF48452">
    <property type="entry name" value="TPR-like"/>
    <property type="match status" value="1"/>
</dbReference>
<gene>
    <name evidence="2" type="ORF">QWY20_16240</name>
</gene>
<dbReference type="InterPro" id="IPR011990">
    <property type="entry name" value="TPR-like_helical_dom_sf"/>
</dbReference>
<dbReference type="Gene3D" id="1.25.40.10">
    <property type="entry name" value="Tetratricopeptide repeat domain"/>
    <property type="match status" value="1"/>
</dbReference>
<dbReference type="RefSeq" id="WP_330130057.1">
    <property type="nucleotide sequence ID" value="NZ_JAUHLI010000020.1"/>
</dbReference>
<reference evidence="2 3" key="1">
    <citation type="submission" date="2023-07" db="EMBL/GenBank/DDBJ databases">
        <title>Alkalimonas sp., MEB108 novel, alkaliphilic bacterium isolated from Lonar Lake, India.</title>
        <authorList>
            <person name="Joshi A."/>
            <person name="Thite S."/>
        </authorList>
    </citation>
    <scope>NUCLEOTIDE SEQUENCE [LARGE SCALE GENOMIC DNA]</scope>
    <source>
        <strain evidence="2 3">MEB108</strain>
    </source>
</reference>
<organism evidence="2 3">
    <name type="scientific">Alkalimonas cellulosilytica</name>
    <dbReference type="NCBI Taxonomy" id="3058395"/>
    <lineage>
        <taxon>Bacteria</taxon>
        <taxon>Pseudomonadati</taxon>
        <taxon>Pseudomonadota</taxon>
        <taxon>Gammaproteobacteria</taxon>
        <taxon>Alkalimonas</taxon>
    </lineage>
</organism>
<name>A0ABU7J906_9GAMM</name>
<feature type="compositionally biased region" description="Basic and acidic residues" evidence="1">
    <location>
        <begin position="153"/>
        <end position="162"/>
    </location>
</feature>
<dbReference type="Proteomes" id="UP001336314">
    <property type="component" value="Unassembled WGS sequence"/>
</dbReference>
<feature type="region of interest" description="Disordered" evidence="1">
    <location>
        <begin position="85"/>
        <end position="167"/>
    </location>
</feature>
<proteinExistence type="predicted"/>